<dbReference type="CDD" id="cd07812">
    <property type="entry name" value="SRPBCC"/>
    <property type="match status" value="1"/>
</dbReference>
<proteinExistence type="predicted"/>
<dbReference type="eggNOG" id="COG3427">
    <property type="taxonomic scope" value="Bacteria"/>
</dbReference>
<dbReference type="Pfam" id="PF10604">
    <property type="entry name" value="Polyketide_cyc2"/>
    <property type="match status" value="1"/>
</dbReference>
<dbReference type="EMBL" id="LT629776">
    <property type="protein sequence ID" value="SDR83769.1"/>
    <property type="molecule type" value="Genomic_DNA"/>
</dbReference>
<dbReference type="STRING" id="545619.SAMN04489860_0183"/>
<sequence length="170" mass="18587">MALQEIIETRVVDAPHEAVWDVLTDIRNAATTLRGVENIELVDGDEYEVGLRWRETRKVFGMRATEEMWVASVDPQSSTRVDADNGGVHYSTRFDLTPIGDKTRIVVRFSSAGPVSPSAVQRATTAVFGRLGERMTRSMLRSDLADIEKVASGTANEMAITDGTASGRTA</sequence>
<dbReference type="SUPFAM" id="SSF55961">
    <property type="entry name" value="Bet v1-like"/>
    <property type="match status" value="1"/>
</dbReference>
<protein>
    <submittedName>
        <fullName evidence="1">Carbon monoxide dehydrogenase subunit G</fullName>
    </submittedName>
</protein>
<dbReference type="RefSeq" id="WP_081829536.1">
    <property type="nucleotide sequence ID" value="NZ_LT629776.1"/>
</dbReference>
<name>A0A1H1MCT8_9CELL</name>
<dbReference type="Gene3D" id="3.30.530.20">
    <property type="match status" value="1"/>
</dbReference>
<gene>
    <name evidence="1" type="ORF">SAMN04489860_0183</name>
</gene>
<reference evidence="2" key="1">
    <citation type="submission" date="2016-10" db="EMBL/GenBank/DDBJ databases">
        <authorList>
            <person name="Varghese N."/>
            <person name="Submissions S."/>
        </authorList>
    </citation>
    <scope>NUCLEOTIDE SEQUENCE [LARGE SCALE GENOMIC DNA]</scope>
    <source>
        <strain evidence="2">DSM 22126</strain>
    </source>
</reference>
<dbReference type="OrthoDB" id="191189at2"/>
<accession>A0A1H1MCT8</accession>
<evidence type="ECO:0000313" key="2">
    <source>
        <dbReference type="Proteomes" id="UP000185663"/>
    </source>
</evidence>
<keyword evidence="2" id="KW-1185">Reference proteome</keyword>
<evidence type="ECO:0000313" key="1">
    <source>
        <dbReference type="EMBL" id="SDR83769.1"/>
    </source>
</evidence>
<dbReference type="Proteomes" id="UP000185663">
    <property type="component" value="Chromosome I"/>
</dbReference>
<organism evidence="1 2">
    <name type="scientific">Paraoerskovia marina</name>
    <dbReference type="NCBI Taxonomy" id="545619"/>
    <lineage>
        <taxon>Bacteria</taxon>
        <taxon>Bacillati</taxon>
        <taxon>Actinomycetota</taxon>
        <taxon>Actinomycetes</taxon>
        <taxon>Micrococcales</taxon>
        <taxon>Cellulomonadaceae</taxon>
        <taxon>Paraoerskovia</taxon>
    </lineage>
</organism>
<dbReference type="InterPro" id="IPR023393">
    <property type="entry name" value="START-like_dom_sf"/>
</dbReference>
<dbReference type="AlphaFoldDB" id="A0A1H1MCT8"/>
<dbReference type="InterPro" id="IPR019587">
    <property type="entry name" value="Polyketide_cyclase/dehydratase"/>
</dbReference>